<organism evidence="1 2">
    <name type="scientific">Roseicyclus persicicus</name>
    <dbReference type="NCBI Taxonomy" id="2650661"/>
    <lineage>
        <taxon>Bacteria</taxon>
        <taxon>Pseudomonadati</taxon>
        <taxon>Pseudomonadota</taxon>
        <taxon>Alphaproteobacteria</taxon>
        <taxon>Rhodobacterales</taxon>
        <taxon>Roseobacteraceae</taxon>
        <taxon>Roseicyclus</taxon>
    </lineage>
</organism>
<dbReference type="AlphaFoldDB" id="A0A7X6GYE2"/>
<comment type="caution">
    <text evidence="1">The sequence shown here is derived from an EMBL/GenBank/DDBJ whole genome shotgun (WGS) entry which is preliminary data.</text>
</comment>
<accession>A0A7X6GYE2</accession>
<dbReference type="Proteomes" id="UP000526408">
    <property type="component" value="Unassembled WGS sequence"/>
</dbReference>
<dbReference type="SUPFAM" id="SSF54909">
    <property type="entry name" value="Dimeric alpha+beta barrel"/>
    <property type="match status" value="1"/>
</dbReference>
<proteinExistence type="predicted"/>
<sequence>MTHVIENVRFRLAPGTAVDSFLEANRAVEAWLAEQPGFVARTLSEGADGEWLDHVEWTGMAAAEAAASAMMTEPRLAPFGQAIAPGVEMRHHRMRWKG</sequence>
<evidence type="ECO:0000313" key="1">
    <source>
        <dbReference type="EMBL" id="NKX44694.1"/>
    </source>
</evidence>
<name>A0A7X6GYE2_9RHOB</name>
<dbReference type="InterPro" id="IPR011008">
    <property type="entry name" value="Dimeric_a/b-barrel"/>
</dbReference>
<dbReference type="Gene3D" id="3.30.70.100">
    <property type="match status" value="1"/>
</dbReference>
<protein>
    <recommendedName>
        <fullName evidence="3">ABM domain-containing protein</fullName>
    </recommendedName>
</protein>
<evidence type="ECO:0000313" key="2">
    <source>
        <dbReference type="Proteomes" id="UP000526408"/>
    </source>
</evidence>
<dbReference type="EMBL" id="JAAZQQ010000002">
    <property type="protein sequence ID" value="NKX44694.1"/>
    <property type="molecule type" value="Genomic_DNA"/>
</dbReference>
<keyword evidence="2" id="KW-1185">Reference proteome</keyword>
<evidence type="ECO:0008006" key="3">
    <source>
        <dbReference type="Google" id="ProtNLM"/>
    </source>
</evidence>
<dbReference type="RefSeq" id="WP_168623044.1">
    <property type="nucleotide sequence ID" value="NZ_JAAZQQ010000002.1"/>
</dbReference>
<reference evidence="1 2" key="1">
    <citation type="submission" date="2020-04" db="EMBL/GenBank/DDBJ databases">
        <authorList>
            <person name="Yoon J."/>
        </authorList>
    </citation>
    <scope>NUCLEOTIDE SEQUENCE [LARGE SCALE GENOMIC DNA]</scope>
    <source>
        <strain evidence="1 2">KMU-115</strain>
    </source>
</reference>
<gene>
    <name evidence="1" type="ORF">HCU73_08840</name>
</gene>